<dbReference type="EMBL" id="CAXAMM010012525">
    <property type="protein sequence ID" value="CAK9029089.1"/>
    <property type="molecule type" value="Genomic_DNA"/>
</dbReference>
<reference evidence="2 3" key="1">
    <citation type="submission" date="2024-02" db="EMBL/GenBank/DDBJ databases">
        <authorList>
            <person name="Chen Y."/>
            <person name="Shah S."/>
            <person name="Dougan E. K."/>
            <person name="Thang M."/>
            <person name="Chan C."/>
        </authorList>
    </citation>
    <scope>NUCLEOTIDE SEQUENCE [LARGE SCALE GENOMIC DNA]</scope>
</reference>
<proteinExistence type="predicted"/>
<evidence type="ECO:0000313" key="3">
    <source>
        <dbReference type="Proteomes" id="UP001642464"/>
    </source>
</evidence>
<feature type="region of interest" description="Disordered" evidence="1">
    <location>
        <begin position="1"/>
        <end position="28"/>
    </location>
</feature>
<feature type="non-terminal residue" evidence="2">
    <location>
        <position position="118"/>
    </location>
</feature>
<gene>
    <name evidence="2" type="ORF">SCF082_LOCUS18643</name>
</gene>
<dbReference type="Proteomes" id="UP001642464">
    <property type="component" value="Unassembled WGS sequence"/>
</dbReference>
<evidence type="ECO:0000256" key="1">
    <source>
        <dbReference type="SAM" id="MobiDB-lite"/>
    </source>
</evidence>
<feature type="region of interest" description="Disordered" evidence="1">
    <location>
        <begin position="77"/>
        <end position="118"/>
    </location>
</feature>
<keyword evidence="3" id="KW-1185">Reference proteome</keyword>
<accession>A0ABP0KRK8</accession>
<name>A0ABP0KRK8_9DINO</name>
<evidence type="ECO:0000313" key="2">
    <source>
        <dbReference type="EMBL" id="CAK9029089.1"/>
    </source>
</evidence>
<comment type="caution">
    <text evidence="2">The sequence shown here is derived from an EMBL/GenBank/DDBJ whole genome shotgun (WGS) entry which is preliminary data.</text>
</comment>
<feature type="non-terminal residue" evidence="2">
    <location>
        <position position="1"/>
    </location>
</feature>
<sequence length="118" mass="13325">APSLAPGCEALHDGRSPLGRARRGRKRHQALEVPLRPTWELPDLRVLDPLPRLRVPPSLRRPAHRWSLGARSTWRSRSLHGHRCSRSPPARWTSRPCWSSLGPRRPHASHPCNSVLGT</sequence>
<organism evidence="2 3">
    <name type="scientific">Durusdinium trenchii</name>
    <dbReference type="NCBI Taxonomy" id="1381693"/>
    <lineage>
        <taxon>Eukaryota</taxon>
        <taxon>Sar</taxon>
        <taxon>Alveolata</taxon>
        <taxon>Dinophyceae</taxon>
        <taxon>Suessiales</taxon>
        <taxon>Symbiodiniaceae</taxon>
        <taxon>Durusdinium</taxon>
    </lineage>
</organism>
<protein>
    <submittedName>
        <fullName evidence="2">Uncharacterized protein</fullName>
    </submittedName>
</protein>